<dbReference type="EMBL" id="MU251373">
    <property type="protein sequence ID" value="KAG9238244.1"/>
    <property type="molecule type" value="Genomic_DNA"/>
</dbReference>
<protein>
    <submittedName>
        <fullName evidence="1">Uncharacterized protein</fullName>
    </submittedName>
</protein>
<keyword evidence="2" id="KW-1185">Reference proteome</keyword>
<gene>
    <name evidence="1" type="ORF">BJ875DRAFT_502207</name>
</gene>
<evidence type="ECO:0000313" key="1">
    <source>
        <dbReference type="EMBL" id="KAG9238244.1"/>
    </source>
</evidence>
<evidence type="ECO:0000313" key="2">
    <source>
        <dbReference type="Proteomes" id="UP000824998"/>
    </source>
</evidence>
<dbReference type="AlphaFoldDB" id="A0A9P8C8X7"/>
<dbReference type="OrthoDB" id="5428055at2759"/>
<dbReference type="Proteomes" id="UP000824998">
    <property type="component" value="Unassembled WGS sequence"/>
</dbReference>
<reference evidence="1" key="1">
    <citation type="journal article" date="2021" name="IMA Fungus">
        <title>Genomic characterization of three marine fungi, including Emericellopsis atlantica sp. nov. with signatures of a generalist lifestyle and marine biomass degradation.</title>
        <authorList>
            <person name="Hagestad O.C."/>
            <person name="Hou L."/>
            <person name="Andersen J.H."/>
            <person name="Hansen E.H."/>
            <person name="Altermark B."/>
            <person name="Li C."/>
            <person name="Kuhnert E."/>
            <person name="Cox R.J."/>
            <person name="Crous P.W."/>
            <person name="Spatafora J.W."/>
            <person name="Lail K."/>
            <person name="Amirebrahimi M."/>
            <person name="Lipzen A."/>
            <person name="Pangilinan J."/>
            <person name="Andreopoulos W."/>
            <person name="Hayes R.D."/>
            <person name="Ng V."/>
            <person name="Grigoriev I.V."/>
            <person name="Jackson S.A."/>
            <person name="Sutton T.D.S."/>
            <person name="Dobson A.D.W."/>
            <person name="Rama T."/>
        </authorList>
    </citation>
    <scope>NUCLEOTIDE SEQUENCE</scope>
    <source>
        <strain evidence="1">TRa018bII</strain>
    </source>
</reference>
<accession>A0A9P8C8X7</accession>
<proteinExistence type="predicted"/>
<comment type="caution">
    <text evidence="1">The sequence shown here is derived from an EMBL/GenBank/DDBJ whole genome shotgun (WGS) entry which is preliminary data.</text>
</comment>
<name>A0A9P8C8X7_9HELO</name>
<organism evidence="1 2">
    <name type="scientific">Amylocarpus encephaloides</name>
    <dbReference type="NCBI Taxonomy" id="45428"/>
    <lineage>
        <taxon>Eukaryota</taxon>
        <taxon>Fungi</taxon>
        <taxon>Dikarya</taxon>
        <taxon>Ascomycota</taxon>
        <taxon>Pezizomycotina</taxon>
        <taxon>Leotiomycetes</taxon>
        <taxon>Helotiales</taxon>
        <taxon>Helotiales incertae sedis</taxon>
        <taxon>Amylocarpus</taxon>
    </lineage>
</organism>
<sequence length="311" mass="35637">MEVGTSPLKWRDLEQSHIDERAMRTNVAILEFSASGTSPEMEILRNSADLRRRLGETDLIQDPSYARLFIVEDLSRDVIEALGFKYDIDPLYFRSQISDYLWHKTSDPWVELHDLPHVASERNHYNMRYMRPRYFELEDSLKVAKTQLGEFNVLRRLDEDLSWYVRKKKKTFGPTVGLVRSKTSLWIRDKSVGQGVIGILVVDPTLKHGHPLWGGPRNLKPCPSVRTNHTKFTPRKTLFEDVCYYACTMSQDEIKAIREQPLAMALPIISLVAAEWMSVVSYIISGLTDIEKLARSSTSPSSSDSCLLNDA</sequence>